<feature type="region of interest" description="Disordered" evidence="1">
    <location>
        <begin position="315"/>
        <end position="382"/>
    </location>
</feature>
<keyword evidence="3" id="KW-1185">Reference proteome</keyword>
<dbReference type="GeneID" id="18922574"/>
<dbReference type="InParanoid" id="F4RHT1"/>
<reference evidence="3" key="1">
    <citation type="journal article" date="2011" name="Proc. Natl. Acad. Sci. U.S.A.">
        <title>Obligate biotrophy features unraveled by the genomic analysis of rust fungi.</title>
        <authorList>
            <person name="Duplessis S."/>
            <person name="Cuomo C.A."/>
            <person name="Lin Y.-C."/>
            <person name="Aerts A."/>
            <person name="Tisserant E."/>
            <person name="Veneault-Fourrey C."/>
            <person name="Joly D.L."/>
            <person name="Hacquard S."/>
            <person name="Amselem J."/>
            <person name="Cantarel B.L."/>
            <person name="Chiu R."/>
            <person name="Coutinho P.M."/>
            <person name="Feau N."/>
            <person name="Field M."/>
            <person name="Frey P."/>
            <person name="Gelhaye E."/>
            <person name="Goldberg J."/>
            <person name="Grabherr M.G."/>
            <person name="Kodira C.D."/>
            <person name="Kohler A."/>
            <person name="Kuees U."/>
            <person name="Lindquist E.A."/>
            <person name="Lucas S.M."/>
            <person name="Mago R."/>
            <person name="Mauceli E."/>
            <person name="Morin E."/>
            <person name="Murat C."/>
            <person name="Pangilinan J.L."/>
            <person name="Park R."/>
            <person name="Pearson M."/>
            <person name="Quesneville H."/>
            <person name="Rouhier N."/>
            <person name="Sakthikumar S."/>
            <person name="Salamov A.A."/>
            <person name="Schmutz J."/>
            <person name="Selles B."/>
            <person name="Shapiro H."/>
            <person name="Tanguay P."/>
            <person name="Tuskan G.A."/>
            <person name="Henrissat B."/>
            <person name="Van de Peer Y."/>
            <person name="Rouze P."/>
            <person name="Ellis J.G."/>
            <person name="Dodds P.N."/>
            <person name="Schein J.E."/>
            <person name="Zhong S."/>
            <person name="Hamelin R.C."/>
            <person name="Grigoriev I.V."/>
            <person name="Szabo L.J."/>
            <person name="Martin F."/>
        </authorList>
    </citation>
    <scope>NUCLEOTIDE SEQUENCE [LARGE SCALE GENOMIC DNA]</scope>
    <source>
        <strain evidence="3">98AG31 / pathotype 3-4-7</strain>
    </source>
</reference>
<dbReference type="EMBL" id="GL883102">
    <property type="protein sequence ID" value="EGG07882.1"/>
    <property type="molecule type" value="Genomic_DNA"/>
</dbReference>
<evidence type="ECO:0000256" key="1">
    <source>
        <dbReference type="SAM" id="MobiDB-lite"/>
    </source>
</evidence>
<feature type="region of interest" description="Disordered" evidence="1">
    <location>
        <begin position="139"/>
        <end position="165"/>
    </location>
</feature>
<gene>
    <name evidence="2" type="ORF">MELLADRAFT_105338</name>
</gene>
<dbReference type="VEuPathDB" id="FungiDB:MELLADRAFT_105338"/>
<accession>F4RHT1</accession>
<feature type="compositionally biased region" description="Polar residues" evidence="1">
    <location>
        <begin position="258"/>
        <end position="268"/>
    </location>
</feature>
<feature type="region of interest" description="Disordered" evidence="1">
    <location>
        <begin position="243"/>
        <end position="273"/>
    </location>
</feature>
<dbReference type="KEGG" id="mlr:MELLADRAFT_105338"/>
<sequence length="800" mass="90372">MTCSRLHGSLTSWKETSLGSKESRSRDFNMWTSPGIMDGVFPSQPISAIGSDPPEGQQGAPTFSYYLNWGFPSNKKEVHEALQNIQESLQPQKDIHRESTSLLAVIDQPLIGQIDHLQPSEIPRHRKETEVPTFKGIVQFKPPEKDQPTHSEQYQPTSLASVSSSFKKDNGALEVTDQDVKDEAMEQKLICINADHMINKSFNFPKISTKDSSNRMNKISKARIGDPEGLLKVAEEPENVNNNVIDINTNPDAHDKSSYNGRKTNAKSGDNDKKLISEKGKFKEEITHGKSFNNKNPFKALEDLNESLESNLVKGDIKSGHKKQEFQKTTDKLSPGEEAAEINHKNVDPSKDMDGKVGQKGSKTVNNKKGKKNTKSKQGRNKVVDKDTTIASIYAKFLDSSSPPPSTTNAGLTREELFKLNIKEFLMYCLKFHDKTLHLPILLGDLEFEYLISSDYLKSADRWGPAKAEFATRFGHFREATRRIKSIQTQFQEKRVVWNWNLTKDRLPKYAQAFVQLLRPDEEFPSFRDSDLNLWNIFRDRENALEKRSPTTIEKVAGIFGGEYNKRIVTLSLMSRYYSSFLDAVIDSGAVKEGIDLPVLIVFDHCLRLQHETGLQDDADMDDIQFKAAELIEAMNGDVLGYGGTEYCNSSFEWVMEYTRFYLTKEGSKIAKLVKERIANLAYHADRLGVKIPDDLKKTYDLKSFKGLTLGEILLSTFAALDLDILVKLKNLLNLNQVPGATTRTKTLKNKQTGIIGEWGSIKDELSLNAFSIKRYCDLRGEIISGLEAYVRNKDLDRLL</sequence>
<evidence type="ECO:0000313" key="2">
    <source>
        <dbReference type="EMBL" id="EGG07882.1"/>
    </source>
</evidence>
<organism evidence="3">
    <name type="scientific">Melampsora larici-populina (strain 98AG31 / pathotype 3-4-7)</name>
    <name type="common">Poplar leaf rust fungus</name>
    <dbReference type="NCBI Taxonomy" id="747676"/>
    <lineage>
        <taxon>Eukaryota</taxon>
        <taxon>Fungi</taxon>
        <taxon>Dikarya</taxon>
        <taxon>Basidiomycota</taxon>
        <taxon>Pucciniomycotina</taxon>
        <taxon>Pucciniomycetes</taxon>
        <taxon>Pucciniales</taxon>
        <taxon>Melampsoraceae</taxon>
        <taxon>Melampsora</taxon>
    </lineage>
</organism>
<proteinExistence type="predicted"/>
<feature type="compositionally biased region" description="Basic and acidic residues" evidence="1">
    <location>
        <begin position="315"/>
        <end position="357"/>
    </location>
</feature>
<protein>
    <submittedName>
        <fullName evidence="2">Uncharacterized protein</fullName>
    </submittedName>
</protein>
<dbReference type="RefSeq" id="XP_007408647.1">
    <property type="nucleotide sequence ID" value="XM_007408585.1"/>
</dbReference>
<dbReference type="HOGENOM" id="CLU_318333_0_0_1"/>
<feature type="compositionally biased region" description="Basic residues" evidence="1">
    <location>
        <begin position="366"/>
        <end position="380"/>
    </location>
</feature>
<dbReference type="Proteomes" id="UP000001072">
    <property type="component" value="Unassembled WGS sequence"/>
</dbReference>
<dbReference type="AlphaFoldDB" id="F4RHT1"/>
<name>F4RHT1_MELLP</name>
<feature type="compositionally biased region" description="Polar residues" evidence="1">
    <location>
        <begin position="150"/>
        <end position="165"/>
    </location>
</feature>
<evidence type="ECO:0000313" key="3">
    <source>
        <dbReference type="Proteomes" id="UP000001072"/>
    </source>
</evidence>